<comment type="caution">
    <text evidence="2">The sequence shown here is derived from an EMBL/GenBank/DDBJ whole genome shotgun (WGS) entry which is preliminary data.</text>
</comment>
<dbReference type="PROSITE" id="PS51257">
    <property type="entry name" value="PROKAR_LIPOPROTEIN"/>
    <property type="match status" value="1"/>
</dbReference>
<evidence type="ECO:0000313" key="2">
    <source>
        <dbReference type="EMBL" id="RIA97973.1"/>
    </source>
</evidence>
<gene>
    <name evidence="2" type="ORF">C1645_750922</name>
</gene>
<sequence length="63" mass="7489">MNFKIIAFSFYSFFISGCRSFSSIVLQRSFFFNDNNPLAYTKSAFFLLLYMFFIAFTSKVLYQ</sequence>
<accession>A0A397TIA3</accession>
<name>A0A397TIA3_9GLOM</name>
<keyword evidence="1" id="KW-0472">Membrane</keyword>
<dbReference type="AlphaFoldDB" id="A0A397TIA3"/>
<organism evidence="2 3">
    <name type="scientific">Glomus cerebriforme</name>
    <dbReference type="NCBI Taxonomy" id="658196"/>
    <lineage>
        <taxon>Eukaryota</taxon>
        <taxon>Fungi</taxon>
        <taxon>Fungi incertae sedis</taxon>
        <taxon>Mucoromycota</taxon>
        <taxon>Glomeromycotina</taxon>
        <taxon>Glomeromycetes</taxon>
        <taxon>Glomerales</taxon>
        <taxon>Glomeraceae</taxon>
        <taxon>Glomus</taxon>
    </lineage>
</organism>
<evidence type="ECO:0008006" key="4">
    <source>
        <dbReference type="Google" id="ProtNLM"/>
    </source>
</evidence>
<dbReference type="EMBL" id="QKYT01000022">
    <property type="protein sequence ID" value="RIA97973.1"/>
    <property type="molecule type" value="Genomic_DNA"/>
</dbReference>
<keyword evidence="1" id="KW-1133">Transmembrane helix</keyword>
<protein>
    <recommendedName>
        <fullName evidence="4">Lipoprotein</fullName>
    </recommendedName>
</protein>
<proteinExistence type="predicted"/>
<reference evidence="2 3" key="1">
    <citation type="submission" date="2018-06" db="EMBL/GenBank/DDBJ databases">
        <title>Comparative genomics reveals the genomic features of Rhizophagus irregularis, R. cerebriforme, R. diaphanum and Gigaspora rosea, and their symbiotic lifestyle signature.</title>
        <authorList>
            <person name="Morin E."/>
            <person name="San Clemente H."/>
            <person name="Chen E.C.H."/>
            <person name="De La Providencia I."/>
            <person name="Hainaut M."/>
            <person name="Kuo A."/>
            <person name="Kohler A."/>
            <person name="Murat C."/>
            <person name="Tang N."/>
            <person name="Roy S."/>
            <person name="Loubradou J."/>
            <person name="Henrissat B."/>
            <person name="Grigoriev I.V."/>
            <person name="Corradi N."/>
            <person name="Roux C."/>
            <person name="Martin F.M."/>
        </authorList>
    </citation>
    <scope>NUCLEOTIDE SEQUENCE [LARGE SCALE GENOMIC DNA]</scope>
    <source>
        <strain evidence="2 3">DAOM 227022</strain>
    </source>
</reference>
<evidence type="ECO:0000313" key="3">
    <source>
        <dbReference type="Proteomes" id="UP000265703"/>
    </source>
</evidence>
<feature type="transmembrane region" description="Helical" evidence="1">
    <location>
        <begin position="44"/>
        <end position="62"/>
    </location>
</feature>
<evidence type="ECO:0000256" key="1">
    <source>
        <dbReference type="SAM" id="Phobius"/>
    </source>
</evidence>
<keyword evidence="1" id="KW-0812">Transmembrane</keyword>
<dbReference type="Proteomes" id="UP000265703">
    <property type="component" value="Unassembled WGS sequence"/>
</dbReference>
<keyword evidence="3" id="KW-1185">Reference proteome</keyword>